<protein>
    <submittedName>
        <fullName evidence="1">Transposase</fullName>
    </submittedName>
</protein>
<sequence>MNEEEERQFKEEVHAMNPKESEKIMEIITSYEKKGMELKSIEVARRMLEKNMSLDEIAEITGLSLEKVESLKRN</sequence>
<proteinExistence type="predicted"/>
<comment type="caution">
    <text evidence="1">The sequence shown here is derived from an EMBL/GenBank/DDBJ whole genome shotgun (WGS) entry which is preliminary data.</text>
</comment>
<evidence type="ECO:0000313" key="1">
    <source>
        <dbReference type="EMBL" id="MBU9724235.1"/>
    </source>
</evidence>
<dbReference type="EMBL" id="JAHQCR010000089">
    <property type="protein sequence ID" value="MBU9724235.1"/>
    <property type="molecule type" value="Genomic_DNA"/>
</dbReference>
<dbReference type="Proteomes" id="UP000790580">
    <property type="component" value="Unassembled WGS sequence"/>
</dbReference>
<dbReference type="RefSeq" id="WP_140355040.1">
    <property type="nucleotide sequence ID" value="NZ_JAHQCR010000089.1"/>
</dbReference>
<reference evidence="1 2" key="1">
    <citation type="submission" date="2021-06" db="EMBL/GenBank/DDBJ databases">
        <title>Bacillus sp. RD4P76, an endophyte from a halophyte.</title>
        <authorList>
            <person name="Sun J.-Q."/>
        </authorList>
    </citation>
    <scope>NUCLEOTIDE SEQUENCE [LARGE SCALE GENOMIC DNA]</scope>
    <source>
        <strain evidence="1 2">JCM 17098</strain>
    </source>
</reference>
<accession>A0ABS6K059</accession>
<keyword evidence="2" id="KW-1185">Reference proteome</keyword>
<gene>
    <name evidence="1" type="ORF">KS407_22690</name>
</gene>
<organism evidence="1 2">
    <name type="scientific">Evansella alkalicola</name>
    <dbReference type="NCBI Taxonomy" id="745819"/>
    <lineage>
        <taxon>Bacteria</taxon>
        <taxon>Bacillati</taxon>
        <taxon>Bacillota</taxon>
        <taxon>Bacilli</taxon>
        <taxon>Bacillales</taxon>
        <taxon>Bacillaceae</taxon>
        <taxon>Evansella</taxon>
    </lineage>
</organism>
<evidence type="ECO:0000313" key="2">
    <source>
        <dbReference type="Proteomes" id="UP000790580"/>
    </source>
</evidence>
<name>A0ABS6K059_9BACI</name>